<dbReference type="EMBL" id="CP109441">
    <property type="protein sequence ID" value="WUV48864.1"/>
    <property type="molecule type" value="Genomic_DNA"/>
</dbReference>
<dbReference type="InterPro" id="IPR001128">
    <property type="entry name" value="Cyt_P450"/>
</dbReference>
<evidence type="ECO:0000256" key="5">
    <source>
        <dbReference type="RuleBase" id="RU000461"/>
    </source>
</evidence>
<keyword evidence="3 5" id="KW-0479">Metal-binding</keyword>
<keyword evidence="4 5" id="KW-0408">Iron</keyword>
<dbReference type="Gene3D" id="1.10.630.10">
    <property type="entry name" value="Cytochrome P450"/>
    <property type="match status" value="1"/>
</dbReference>
<keyword evidence="5" id="KW-0503">Monooxygenase</keyword>
<dbReference type="PRINTS" id="PR00385">
    <property type="entry name" value="P450"/>
</dbReference>
<reference evidence="6" key="1">
    <citation type="submission" date="2022-10" db="EMBL/GenBank/DDBJ databases">
        <title>The complete genomes of actinobacterial strains from the NBC collection.</title>
        <authorList>
            <person name="Joergensen T.S."/>
            <person name="Alvarez Arevalo M."/>
            <person name="Sterndorff E.B."/>
            <person name="Faurdal D."/>
            <person name="Vuksanovic O."/>
            <person name="Mourched A.-S."/>
            <person name="Charusanti P."/>
            <person name="Shaw S."/>
            <person name="Blin K."/>
            <person name="Weber T."/>
        </authorList>
    </citation>
    <scope>NUCLEOTIDE SEQUENCE</scope>
    <source>
        <strain evidence="6">NBC_01482</strain>
    </source>
</reference>
<comment type="cofactor">
    <cofactor evidence="1">
        <name>heme</name>
        <dbReference type="ChEBI" id="CHEBI:30413"/>
    </cofactor>
</comment>
<accession>A0ABZ1Z035</accession>
<protein>
    <submittedName>
        <fullName evidence="6">Cytochrome P450</fullName>
    </submittedName>
</protein>
<dbReference type="PANTHER" id="PTHR24305:SF166">
    <property type="entry name" value="CYTOCHROME P450 12A4, MITOCHONDRIAL-RELATED"/>
    <property type="match status" value="1"/>
</dbReference>
<comment type="similarity">
    <text evidence="2 5">Belongs to the cytochrome P450 family.</text>
</comment>
<sequence>MISTLTKHLTGAVAAVALRMPVAERDLATPPTGSGLAPVRGDAGLPLLGYSLNVFDDLLGLQRVLYRRYGPVHWVSAFGTRLVIALGQEAVGEVLANRDKAFANAGWARFLGPFFHRGIMLMDFDEHMYHRRIMQQAFTRPRLIGYLEMMNPAIERALDTWRPADDFPIYRNGKQLALDIATSVFVGAELGPEAAELHRAFTATVAGGLAVVRADIPGGRWHAGLQGRRMLERYFRDRVSARRFAPTNEIFSVLCRAHDETGARFTDDDVVNHMIFLMMAAHDTTSTTLAMMTYYLAEYPEWQDRARAESRALDKSAIDFVDLDRLTVLDLVLKESLRMCAPVGMLARETVHDTELLGHFVPAGTLVGVAVAASHRMEPWWRDPDIFDPERFAEPRREDRNHRSAFAPFGSGAHKCIGMHFGAMEVKAILHQMLLRFTWSVPEGYEPPIGYLTGPYPTDGLPIRITHSRT</sequence>
<dbReference type="CDD" id="cd11045">
    <property type="entry name" value="CYP136-like"/>
    <property type="match status" value="1"/>
</dbReference>
<keyword evidence="5" id="KW-0349">Heme</keyword>
<name>A0ABZ1Z035_9NOCA</name>
<proteinExistence type="inferred from homology"/>
<dbReference type="RefSeq" id="WP_329413293.1">
    <property type="nucleotide sequence ID" value="NZ_CP109441.1"/>
</dbReference>
<evidence type="ECO:0000256" key="1">
    <source>
        <dbReference type="ARBA" id="ARBA00001971"/>
    </source>
</evidence>
<organism evidence="6 7">
    <name type="scientific">Nocardia vinacea</name>
    <dbReference type="NCBI Taxonomy" id="96468"/>
    <lineage>
        <taxon>Bacteria</taxon>
        <taxon>Bacillati</taxon>
        <taxon>Actinomycetota</taxon>
        <taxon>Actinomycetes</taxon>
        <taxon>Mycobacteriales</taxon>
        <taxon>Nocardiaceae</taxon>
        <taxon>Nocardia</taxon>
    </lineage>
</organism>
<dbReference type="PANTHER" id="PTHR24305">
    <property type="entry name" value="CYTOCHROME P450"/>
    <property type="match status" value="1"/>
</dbReference>
<keyword evidence="7" id="KW-1185">Reference proteome</keyword>
<gene>
    <name evidence="6" type="ORF">OG563_12110</name>
</gene>
<evidence type="ECO:0000256" key="3">
    <source>
        <dbReference type="ARBA" id="ARBA00022723"/>
    </source>
</evidence>
<evidence type="ECO:0000256" key="2">
    <source>
        <dbReference type="ARBA" id="ARBA00010617"/>
    </source>
</evidence>
<dbReference type="Proteomes" id="UP001432062">
    <property type="component" value="Chromosome"/>
</dbReference>
<dbReference type="PROSITE" id="PS00086">
    <property type="entry name" value="CYTOCHROME_P450"/>
    <property type="match status" value="1"/>
</dbReference>
<dbReference type="SUPFAM" id="SSF48264">
    <property type="entry name" value="Cytochrome P450"/>
    <property type="match status" value="1"/>
</dbReference>
<evidence type="ECO:0000313" key="7">
    <source>
        <dbReference type="Proteomes" id="UP001432062"/>
    </source>
</evidence>
<evidence type="ECO:0000256" key="4">
    <source>
        <dbReference type="ARBA" id="ARBA00023004"/>
    </source>
</evidence>
<keyword evidence="5" id="KW-0560">Oxidoreductase</keyword>
<dbReference type="PRINTS" id="PR00465">
    <property type="entry name" value="EP450IV"/>
</dbReference>
<dbReference type="InterPro" id="IPR002403">
    <property type="entry name" value="Cyt_P450_E_grp-IV"/>
</dbReference>
<evidence type="ECO:0000313" key="6">
    <source>
        <dbReference type="EMBL" id="WUV48864.1"/>
    </source>
</evidence>
<dbReference type="InterPro" id="IPR036396">
    <property type="entry name" value="Cyt_P450_sf"/>
</dbReference>
<dbReference type="InterPro" id="IPR050121">
    <property type="entry name" value="Cytochrome_P450_monoxygenase"/>
</dbReference>
<dbReference type="InterPro" id="IPR017972">
    <property type="entry name" value="Cyt_P450_CS"/>
</dbReference>
<dbReference type="Pfam" id="PF00067">
    <property type="entry name" value="p450"/>
    <property type="match status" value="2"/>
</dbReference>